<proteinExistence type="predicted"/>
<gene>
    <name evidence="2" type="ORF">PXEA_LOCUS24996</name>
</gene>
<dbReference type="EMBL" id="CAAALY010123851">
    <property type="protein sequence ID" value="VEL31556.1"/>
    <property type="molecule type" value="Genomic_DNA"/>
</dbReference>
<feature type="compositionally biased region" description="Basic and acidic residues" evidence="1">
    <location>
        <begin position="71"/>
        <end position="92"/>
    </location>
</feature>
<evidence type="ECO:0000313" key="2">
    <source>
        <dbReference type="EMBL" id="VEL31556.1"/>
    </source>
</evidence>
<comment type="caution">
    <text evidence="2">The sequence shown here is derived from an EMBL/GenBank/DDBJ whole genome shotgun (WGS) entry which is preliminary data.</text>
</comment>
<sequence length="180" mass="19878">MTKTTVVQRSACLAAFIAADIADLAAVRPRTAPRSAAAVLDESEPEVVRQGKSNCGSARGQLGLEQLPAEASERKEDRKSNREEEEKEEKEKEKKKRKMKKMEGKANEETGKRAIRVRQRTGSKSDRHAVLCEITPQEPPLGKNQCPLLANLDSTEPRVAEFVARLLNAICSLREGKLVS</sequence>
<evidence type="ECO:0000256" key="1">
    <source>
        <dbReference type="SAM" id="MobiDB-lite"/>
    </source>
</evidence>
<dbReference type="AlphaFoldDB" id="A0A3S5ATB9"/>
<reference evidence="2" key="1">
    <citation type="submission" date="2018-11" db="EMBL/GenBank/DDBJ databases">
        <authorList>
            <consortium name="Pathogen Informatics"/>
        </authorList>
    </citation>
    <scope>NUCLEOTIDE SEQUENCE</scope>
</reference>
<dbReference type="Proteomes" id="UP000784294">
    <property type="component" value="Unassembled WGS sequence"/>
</dbReference>
<evidence type="ECO:0000313" key="3">
    <source>
        <dbReference type="Proteomes" id="UP000784294"/>
    </source>
</evidence>
<name>A0A3S5ATB9_9PLAT</name>
<protein>
    <submittedName>
        <fullName evidence="2">Uncharacterized protein</fullName>
    </submittedName>
</protein>
<feature type="region of interest" description="Disordered" evidence="1">
    <location>
        <begin position="30"/>
        <end position="122"/>
    </location>
</feature>
<feature type="compositionally biased region" description="Basic and acidic residues" evidence="1">
    <location>
        <begin position="101"/>
        <end position="112"/>
    </location>
</feature>
<keyword evidence="3" id="KW-1185">Reference proteome</keyword>
<organism evidence="2 3">
    <name type="scientific">Protopolystoma xenopodis</name>
    <dbReference type="NCBI Taxonomy" id="117903"/>
    <lineage>
        <taxon>Eukaryota</taxon>
        <taxon>Metazoa</taxon>
        <taxon>Spiralia</taxon>
        <taxon>Lophotrochozoa</taxon>
        <taxon>Platyhelminthes</taxon>
        <taxon>Monogenea</taxon>
        <taxon>Polyopisthocotylea</taxon>
        <taxon>Polystomatidea</taxon>
        <taxon>Polystomatidae</taxon>
        <taxon>Protopolystoma</taxon>
    </lineage>
</organism>
<accession>A0A3S5ATB9</accession>